<dbReference type="InterPro" id="IPR000322">
    <property type="entry name" value="Glyco_hydro_31_TIM"/>
</dbReference>
<keyword evidence="5" id="KW-0812">Transmembrane</keyword>
<dbReference type="EMBL" id="CAJHNH020000729">
    <property type="protein sequence ID" value="CAG5119525.1"/>
    <property type="molecule type" value="Genomic_DNA"/>
</dbReference>
<evidence type="ECO:0000256" key="4">
    <source>
        <dbReference type="RuleBase" id="RU361185"/>
    </source>
</evidence>
<name>A0A8S3YV68_9EUPU</name>
<dbReference type="OrthoDB" id="10070917at2759"/>
<dbReference type="AlphaFoldDB" id="A0A8S3YV68"/>
<feature type="transmembrane region" description="Helical" evidence="5">
    <location>
        <begin position="31"/>
        <end position="50"/>
    </location>
</feature>
<keyword evidence="9" id="KW-1185">Reference proteome</keyword>
<dbReference type="PANTHER" id="PTHR43053">
    <property type="entry name" value="GLYCOSIDASE FAMILY 31"/>
    <property type="match status" value="1"/>
</dbReference>
<dbReference type="SUPFAM" id="SSF51445">
    <property type="entry name" value="(Trans)glycosidases"/>
    <property type="match status" value="1"/>
</dbReference>
<feature type="domain" description="Glycosyl hydrolase family 31 C-terminal" evidence="7">
    <location>
        <begin position="580"/>
        <end position="657"/>
    </location>
</feature>
<keyword evidence="5" id="KW-0472">Membrane</keyword>
<evidence type="ECO:0000313" key="8">
    <source>
        <dbReference type="EMBL" id="CAG5119525.1"/>
    </source>
</evidence>
<keyword evidence="3 4" id="KW-0326">Glycosidase</keyword>
<evidence type="ECO:0000313" key="9">
    <source>
        <dbReference type="Proteomes" id="UP000678393"/>
    </source>
</evidence>
<evidence type="ECO:0000256" key="2">
    <source>
        <dbReference type="ARBA" id="ARBA00022801"/>
    </source>
</evidence>
<comment type="similarity">
    <text evidence="1 4">Belongs to the glycosyl hydrolase 31 family.</text>
</comment>
<reference evidence="8" key="1">
    <citation type="submission" date="2021-04" db="EMBL/GenBank/DDBJ databases">
        <authorList>
            <consortium name="Molecular Ecology Group"/>
        </authorList>
    </citation>
    <scope>NUCLEOTIDE SEQUENCE</scope>
</reference>
<evidence type="ECO:0000256" key="3">
    <source>
        <dbReference type="ARBA" id="ARBA00023295"/>
    </source>
</evidence>
<feature type="domain" description="Glycoside hydrolase family 31 TIM barrel" evidence="6">
    <location>
        <begin position="291"/>
        <end position="421"/>
    </location>
</feature>
<dbReference type="InterPro" id="IPR048395">
    <property type="entry name" value="Glyco_hydro_31_C"/>
</dbReference>
<evidence type="ECO:0000256" key="5">
    <source>
        <dbReference type="SAM" id="Phobius"/>
    </source>
</evidence>
<evidence type="ECO:0000259" key="6">
    <source>
        <dbReference type="Pfam" id="PF01055"/>
    </source>
</evidence>
<gene>
    <name evidence="8" type="ORF">CUNI_LOCUS5083</name>
</gene>
<comment type="caution">
    <text evidence="8">The sequence shown here is derived from an EMBL/GenBank/DDBJ whole genome shotgun (WGS) entry which is preliminary data.</text>
</comment>
<accession>A0A8S3YV68</accession>
<dbReference type="InterPro" id="IPR017853">
    <property type="entry name" value="GH"/>
</dbReference>
<dbReference type="SUPFAM" id="SSF51011">
    <property type="entry name" value="Glycosyl hydrolase domain"/>
    <property type="match status" value="1"/>
</dbReference>
<dbReference type="InterPro" id="IPR050985">
    <property type="entry name" value="Alpha-glycosidase_related"/>
</dbReference>
<keyword evidence="5" id="KW-1133">Transmembrane helix</keyword>
<protein>
    <recommendedName>
        <fullName evidence="10">Myogenesis-regulating glycosidase</fullName>
    </recommendedName>
</protein>
<dbReference type="Gene3D" id="3.20.20.80">
    <property type="entry name" value="Glycosidases"/>
    <property type="match status" value="1"/>
</dbReference>
<dbReference type="GO" id="GO:0005975">
    <property type="term" value="P:carbohydrate metabolic process"/>
    <property type="evidence" value="ECO:0007669"/>
    <property type="project" value="InterPro"/>
</dbReference>
<evidence type="ECO:0008006" key="10">
    <source>
        <dbReference type="Google" id="ProtNLM"/>
    </source>
</evidence>
<sequence>MDSNNGHDDDTAPITAHILEKKRRKRRALKIGLYIIAGIVALGVFSVWLLHKDSIEAIRFGQGFLLSVKLRSLEIKNQRGENVLYGDLGSDLLATPYDHCWDITYEFYEDSCLQWRDKARLKVIKDDNLTSPCYTFHWEGLVPDFTIEDCFYLQGYSWYGYVTNTTDPWPILDLRLEERDYSKEYPLEQTEHIVPIWFGSQGVVIFVDSGHPFGISWNHTDKRQLCISSKPQQQVYFKPLNVLHYTVCQGKSIKDVYTVSRRHRLQKDTHAFSEQNQQQHIMPNPIYAIPTKEELPQLLDLMRRNESQCSLIELFDDWEGEYGNLSVDASISELLQDVILEAANQDCYLVLPVSPFFSYKSQHFKEGISKNYFIRDRQNLVTRMVKWRDHEGAVLDVSNSKALDWFVDHIRELIDHLGVISLKLLTVTLPPDSRFLDFNVSQLDYPRLFHRAMSTLNISLTLEFTSGFITAPVYIPIHMNFFKNSGYNCLNTSIPYSLVMGLSGYPLLTADIDEMVSSSTTDEMLELWIKVAIFFPQLKIPCTQLFYNNTMQELLQEALDLRSITLLPYLSQVWQEDPHLPIIRPMWWISPDDPVSRSINDQFLVGDKMLVAPVLCERTQRRVVYLPKGTWRGDDMKLIKGPKTIEVNVIDSNIALYFWREDSGNTESNN</sequence>
<dbReference type="PANTHER" id="PTHR43053:SF4">
    <property type="entry name" value="MYOGENESIS-REGULATING GLYCOSIDASE"/>
    <property type="match status" value="1"/>
</dbReference>
<evidence type="ECO:0000259" key="7">
    <source>
        <dbReference type="Pfam" id="PF21365"/>
    </source>
</evidence>
<evidence type="ECO:0000256" key="1">
    <source>
        <dbReference type="ARBA" id="ARBA00007806"/>
    </source>
</evidence>
<keyword evidence="2 4" id="KW-0378">Hydrolase</keyword>
<proteinExistence type="inferred from homology"/>
<dbReference type="GO" id="GO:0004553">
    <property type="term" value="F:hydrolase activity, hydrolyzing O-glycosyl compounds"/>
    <property type="evidence" value="ECO:0007669"/>
    <property type="project" value="InterPro"/>
</dbReference>
<dbReference type="Pfam" id="PF01055">
    <property type="entry name" value="Glyco_hydro_31_2nd"/>
    <property type="match status" value="1"/>
</dbReference>
<organism evidence="8 9">
    <name type="scientific">Candidula unifasciata</name>
    <dbReference type="NCBI Taxonomy" id="100452"/>
    <lineage>
        <taxon>Eukaryota</taxon>
        <taxon>Metazoa</taxon>
        <taxon>Spiralia</taxon>
        <taxon>Lophotrochozoa</taxon>
        <taxon>Mollusca</taxon>
        <taxon>Gastropoda</taxon>
        <taxon>Heterobranchia</taxon>
        <taxon>Euthyneura</taxon>
        <taxon>Panpulmonata</taxon>
        <taxon>Eupulmonata</taxon>
        <taxon>Stylommatophora</taxon>
        <taxon>Helicina</taxon>
        <taxon>Helicoidea</taxon>
        <taxon>Geomitridae</taxon>
        <taxon>Candidula</taxon>
    </lineage>
</organism>
<dbReference type="Proteomes" id="UP000678393">
    <property type="component" value="Unassembled WGS sequence"/>
</dbReference>
<dbReference type="Pfam" id="PF21365">
    <property type="entry name" value="Glyco_hydro_31_3rd"/>
    <property type="match status" value="1"/>
</dbReference>